<dbReference type="Pfam" id="PF13414">
    <property type="entry name" value="TPR_11"/>
    <property type="match status" value="1"/>
</dbReference>
<reference evidence="1 2" key="1">
    <citation type="submission" date="2019-02" db="EMBL/GenBank/DDBJ databases">
        <title>Deep-cultivation of Planctomycetes and their phenomic and genomic characterization uncovers novel biology.</title>
        <authorList>
            <person name="Wiegand S."/>
            <person name="Jogler M."/>
            <person name="Boedeker C."/>
            <person name="Pinto D."/>
            <person name="Vollmers J."/>
            <person name="Rivas-Marin E."/>
            <person name="Kohn T."/>
            <person name="Peeters S.H."/>
            <person name="Heuer A."/>
            <person name="Rast P."/>
            <person name="Oberbeckmann S."/>
            <person name="Bunk B."/>
            <person name="Jeske O."/>
            <person name="Meyerdierks A."/>
            <person name="Storesund J.E."/>
            <person name="Kallscheuer N."/>
            <person name="Luecker S."/>
            <person name="Lage O.M."/>
            <person name="Pohl T."/>
            <person name="Merkel B.J."/>
            <person name="Hornburger P."/>
            <person name="Mueller R.-W."/>
            <person name="Bruemmer F."/>
            <person name="Labrenz M."/>
            <person name="Spormann A.M."/>
            <person name="Op Den Camp H."/>
            <person name="Overmann J."/>
            <person name="Amann R."/>
            <person name="Jetten M.S.M."/>
            <person name="Mascher T."/>
            <person name="Medema M.H."/>
            <person name="Devos D.P."/>
            <person name="Kaster A.-K."/>
            <person name="Ovreas L."/>
            <person name="Rohde M."/>
            <person name="Galperin M.Y."/>
            <person name="Jogler C."/>
        </authorList>
    </citation>
    <scope>NUCLEOTIDE SEQUENCE [LARGE SCALE GENOMIC DNA]</scope>
    <source>
        <strain evidence="1 2">Pla111</strain>
    </source>
</reference>
<dbReference type="OrthoDB" id="281483at2"/>
<sequence>MPELSKLYDEADRLKSNGDLDGAAVKLEEALAIDEAYALAHAALAVVQQKRGLHDEAIQHAERVCQLEPRDAFSYTALSVTYQRAYAGTGDTKYIAMAEDAMDKSRRVEQGL</sequence>
<keyword evidence="2" id="KW-1185">Reference proteome</keyword>
<dbReference type="EMBL" id="SJPH01000002">
    <property type="protein sequence ID" value="TWT47638.1"/>
    <property type="molecule type" value="Genomic_DNA"/>
</dbReference>
<dbReference type="Proteomes" id="UP000318995">
    <property type="component" value="Unassembled WGS sequence"/>
</dbReference>
<proteinExistence type="predicted"/>
<organism evidence="1 2">
    <name type="scientific">Botrimarina hoheduenensis</name>
    <dbReference type="NCBI Taxonomy" id="2528000"/>
    <lineage>
        <taxon>Bacteria</taxon>
        <taxon>Pseudomonadati</taxon>
        <taxon>Planctomycetota</taxon>
        <taxon>Planctomycetia</taxon>
        <taxon>Pirellulales</taxon>
        <taxon>Lacipirellulaceae</taxon>
        <taxon>Botrimarina</taxon>
    </lineage>
</organism>
<protein>
    <submittedName>
        <fullName evidence="1">Tetratricopeptide repeat protein</fullName>
    </submittedName>
</protein>
<dbReference type="InterPro" id="IPR011990">
    <property type="entry name" value="TPR-like_helical_dom_sf"/>
</dbReference>
<dbReference type="RefSeq" id="WP_146572389.1">
    <property type="nucleotide sequence ID" value="NZ_SJPH01000002.1"/>
</dbReference>
<evidence type="ECO:0000313" key="2">
    <source>
        <dbReference type="Proteomes" id="UP000318995"/>
    </source>
</evidence>
<evidence type="ECO:0000313" key="1">
    <source>
        <dbReference type="EMBL" id="TWT47638.1"/>
    </source>
</evidence>
<gene>
    <name evidence="1" type="ORF">Pla111_12540</name>
</gene>
<name>A0A5C5W9T2_9BACT</name>
<dbReference type="SUPFAM" id="SSF48452">
    <property type="entry name" value="TPR-like"/>
    <property type="match status" value="1"/>
</dbReference>
<dbReference type="AlphaFoldDB" id="A0A5C5W9T2"/>
<dbReference type="Gene3D" id="1.25.40.10">
    <property type="entry name" value="Tetratricopeptide repeat domain"/>
    <property type="match status" value="1"/>
</dbReference>
<accession>A0A5C5W9T2</accession>
<comment type="caution">
    <text evidence="1">The sequence shown here is derived from an EMBL/GenBank/DDBJ whole genome shotgun (WGS) entry which is preliminary data.</text>
</comment>